<sequence length="163" mass="17764">VLAVDNDFGVNSALEYRIKTGRVKRFKIHPTTGQVYSNRAFKAGQSFKLVVEVHDKGTPSLSSTMRVLLRVSAIPSTSTAPPVISPTPPVNVMETDAPGQTLALIHAHDPDNGTLWYYITGGDDRGQFNIDVNSGILSLAQAIDYEQQNRYIIQIAVTDGLHS</sequence>
<dbReference type="PROSITE" id="PS50268">
    <property type="entry name" value="CADHERIN_2"/>
    <property type="match status" value="2"/>
</dbReference>
<gene>
    <name evidence="5" type="ORF">MNOR_LOCUS18476</name>
</gene>
<keyword evidence="3" id="KW-0106">Calcium</keyword>
<dbReference type="PRINTS" id="PR00205">
    <property type="entry name" value="CADHERIN"/>
</dbReference>
<dbReference type="GO" id="GO:0005509">
    <property type="term" value="F:calcium ion binding"/>
    <property type="evidence" value="ECO:0007669"/>
    <property type="project" value="UniProtKB-UniRule"/>
</dbReference>
<feature type="domain" description="Cadherin" evidence="4">
    <location>
        <begin position="1"/>
        <end position="84"/>
    </location>
</feature>
<feature type="non-terminal residue" evidence="5">
    <location>
        <position position="1"/>
    </location>
</feature>
<keyword evidence="1" id="KW-0812">Transmembrane</keyword>
<dbReference type="SUPFAM" id="SSF49313">
    <property type="entry name" value="Cadherin-like"/>
    <property type="match status" value="2"/>
</dbReference>
<dbReference type="SMART" id="SM00112">
    <property type="entry name" value="CA"/>
    <property type="match status" value="2"/>
</dbReference>
<dbReference type="Pfam" id="PF00028">
    <property type="entry name" value="Cadherin"/>
    <property type="match status" value="2"/>
</dbReference>
<dbReference type="PANTHER" id="PTHR24026">
    <property type="entry name" value="FAT ATYPICAL CADHERIN-RELATED"/>
    <property type="match status" value="1"/>
</dbReference>
<evidence type="ECO:0000313" key="5">
    <source>
        <dbReference type="EMBL" id="CAL4107054.1"/>
    </source>
</evidence>
<accession>A0AAV2R1I3</accession>
<dbReference type="InterPro" id="IPR015919">
    <property type="entry name" value="Cadherin-like_sf"/>
</dbReference>
<organism evidence="5 6">
    <name type="scientific">Meganyctiphanes norvegica</name>
    <name type="common">Northern krill</name>
    <name type="synonym">Thysanopoda norvegica</name>
    <dbReference type="NCBI Taxonomy" id="48144"/>
    <lineage>
        <taxon>Eukaryota</taxon>
        <taxon>Metazoa</taxon>
        <taxon>Ecdysozoa</taxon>
        <taxon>Arthropoda</taxon>
        <taxon>Crustacea</taxon>
        <taxon>Multicrustacea</taxon>
        <taxon>Malacostraca</taxon>
        <taxon>Eumalacostraca</taxon>
        <taxon>Eucarida</taxon>
        <taxon>Euphausiacea</taxon>
        <taxon>Euphausiidae</taxon>
        <taxon>Meganyctiphanes</taxon>
    </lineage>
</organism>
<comment type="caution">
    <text evidence="5">The sequence shown here is derived from an EMBL/GenBank/DDBJ whole genome shotgun (WGS) entry which is preliminary data.</text>
</comment>
<keyword evidence="2" id="KW-1133">Transmembrane helix</keyword>
<reference evidence="5 6" key="1">
    <citation type="submission" date="2024-05" db="EMBL/GenBank/DDBJ databases">
        <authorList>
            <person name="Wallberg A."/>
        </authorList>
    </citation>
    <scope>NUCLEOTIDE SEQUENCE [LARGE SCALE GENOMIC DNA]</scope>
</reference>
<name>A0AAV2R1I3_MEGNR</name>
<evidence type="ECO:0000256" key="1">
    <source>
        <dbReference type="ARBA" id="ARBA00022692"/>
    </source>
</evidence>
<evidence type="ECO:0000256" key="3">
    <source>
        <dbReference type="PROSITE-ProRule" id="PRU00043"/>
    </source>
</evidence>
<dbReference type="GO" id="GO:0005886">
    <property type="term" value="C:plasma membrane"/>
    <property type="evidence" value="ECO:0007669"/>
    <property type="project" value="UniProtKB-SubCell"/>
</dbReference>
<dbReference type="GO" id="GO:0007156">
    <property type="term" value="P:homophilic cell adhesion via plasma membrane adhesion molecules"/>
    <property type="evidence" value="ECO:0007669"/>
    <property type="project" value="InterPro"/>
</dbReference>
<dbReference type="AlphaFoldDB" id="A0AAV2R1I3"/>
<dbReference type="EMBL" id="CAXKWB010013228">
    <property type="protein sequence ID" value="CAL4107054.1"/>
    <property type="molecule type" value="Genomic_DNA"/>
</dbReference>
<dbReference type="PANTHER" id="PTHR24026:SF126">
    <property type="entry name" value="PROTOCADHERIN FAT 4"/>
    <property type="match status" value="1"/>
</dbReference>
<dbReference type="Gene3D" id="2.60.40.60">
    <property type="entry name" value="Cadherins"/>
    <property type="match status" value="2"/>
</dbReference>
<dbReference type="Proteomes" id="UP001497623">
    <property type="component" value="Unassembled WGS sequence"/>
</dbReference>
<evidence type="ECO:0000313" key="6">
    <source>
        <dbReference type="Proteomes" id="UP001497623"/>
    </source>
</evidence>
<dbReference type="CDD" id="cd11304">
    <property type="entry name" value="Cadherin_repeat"/>
    <property type="match status" value="2"/>
</dbReference>
<keyword evidence="2" id="KW-0472">Membrane</keyword>
<protein>
    <recommendedName>
        <fullName evidence="4">Cadherin domain-containing protein</fullName>
    </recommendedName>
</protein>
<feature type="domain" description="Cadherin" evidence="4">
    <location>
        <begin position="84"/>
        <end position="159"/>
    </location>
</feature>
<proteinExistence type="predicted"/>
<keyword evidence="6" id="KW-1185">Reference proteome</keyword>
<dbReference type="InterPro" id="IPR002126">
    <property type="entry name" value="Cadherin-like_dom"/>
</dbReference>
<feature type="non-terminal residue" evidence="5">
    <location>
        <position position="163"/>
    </location>
</feature>
<evidence type="ECO:0000259" key="4">
    <source>
        <dbReference type="PROSITE" id="PS50268"/>
    </source>
</evidence>
<evidence type="ECO:0000256" key="2">
    <source>
        <dbReference type="ARBA" id="ARBA00022989"/>
    </source>
</evidence>